<evidence type="ECO:0000256" key="5">
    <source>
        <dbReference type="ARBA" id="ARBA00022822"/>
    </source>
</evidence>
<evidence type="ECO:0000313" key="10">
    <source>
        <dbReference type="EMBL" id="GAA0329122.1"/>
    </source>
</evidence>
<organism evidence="10 11">
    <name type="scientific">Bacillus carboniphilus</name>
    <dbReference type="NCBI Taxonomy" id="86663"/>
    <lineage>
        <taxon>Bacteria</taxon>
        <taxon>Bacillati</taxon>
        <taxon>Bacillota</taxon>
        <taxon>Bacilli</taxon>
        <taxon>Bacillales</taxon>
        <taxon>Bacillaceae</taxon>
        <taxon>Bacillus</taxon>
    </lineage>
</organism>
<dbReference type="InterPro" id="IPR013785">
    <property type="entry name" value="Aldolase_TIM"/>
</dbReference>
<comment type="caution">
    <text evidence="10">The sequence shown here is derived from an EMBL/GenBank/DDBJ whole genome shotgun (WGS) entry which is preliminary data.</text>
</comment>
<accession>A0ABN0W8R2</accession>
<comment type="similarity">
    <text evidence="8">Belongs to the TrpC family.</text>
</comment>
<evidence type="ECO:0000256" key="7">
    <source>
        <dbReference type="ARBA" id="ARBA00023239"/>
    </source>
</evidence>
<dbReference type="HAMAP" id="MF_00134_A">
    <property type="entry name" value="IGPS_A"/>
    <property type="match status" value="1"/>
</dbReference>
<dbReference type="InterPro" id="IPR011060">
    <property type="entry name" value="RibuloseP-bd_barrel"/>
</dbReference>
<dbReference type="NCBIfam" id="NF001377">
    <property type="entry name" value="PRK00278.2-4"/>
    <property type="match status" value="1"/>
</dbReference>
<dbReference type="SUPFAM" id="SSF51366">
    <property type="entry name" value="Ribulose-phoshate binding barrel"/>
    <property type="match status" value="1"/>
</dbReference>
<proteinExistence type="inferred from homology"/>
<evidence type="ECO:0000256" key="8">
    <source>
        <dbReference type="HAMAP-Rule" id="MF_00134"/>
    </source>
</evidence>
<protein>
    <recommendedName>
        <fullName evidence="8">Indole-3-glycerol phosphate synthase</fullName>
        <shortName evidence="8">IGPS</shortName>
        <ecNumber evidence="8">4.1.1.48</ecNumber>
    </recommendedName>
</protein>
<reference evidence="10 11" key="1">
    <citation type="journal article" date="2019" name="Int. J. Syst. Evol. Microbiol.">
        <title>The Global Catalogue of Microorganisms (GCM) 10K type strain sequencing project: providing services to taxonomists for standard genome sequencing and annotation.</title>
        <authorList>
            <consortium name="The Broad Institute Genomics Platform"/>
            <consortium name="The Broad Institute Genome Sequencing Center for Infectious Disease"/>
            <person name="Wu L."/>
            <person name="Ma J."/>
        </authorList>
    </citation>
    <scope>NUCLEOTIDE SEQUENCE [LARGE SCALE GENOMIC DNA]</scope>
    <source>
        <strain evidence="10 11">JCM 9731</strain>
    </source>
</reference>
<keyword evidence="11" id="KW-1185">Reference proteome</keyword>
<dbReference type="Pfam" id="PF00218">
    <property type="entry name" value="IGPS"/>
    <property type="match status" value="1"/>
</dbReference>
<dbReference type="InterPro" id="IPR001468">
    <property type="entry name" value="Indole-3-GlycerolPSynthase_CS"/>
</dbReference>
<keyword evidence="6 8" id="KW-0057">Aromatic amino acid biosynthesis</keyword>
<gene>
    <name evidence="8 10" type="primary">trpC</name>
    <name evidence="10" type="ORF">GCM10008967_19530</name>
</gene>
<dbReference type="HAMAP" id="MF_00134_B">
    <property type="entry name" value="IGPS_B"/>
    <property type="match status" value="1"/>
</dbReference>
<keyword evidence="5 8" id="KW-0822">Tryptophan biosynthesis</keyword>
<sequence>MATILEDILAVKRIEVERLKDVNSWNFPEDPLESYAFTKVLKDKEDISIIAEFKRASPSKGVINSEMDPVEQAKIYEKNGASAISVLTDSSFFKGSFHDLQKVQQAVNIPVLCKDFIIDEVQIHRALHAGATMILLIVAALSDDDLKRLYRYATSLSLDVLVEVHNEQELERALGINASLIGVNNRNLKTFEVDLSTTEKLGSIVRSENKFLVAESGIHTKEDIVRVRDAGAHAILVGEAFMTSKNLQDTFLNFKVPVLRG</sequence>
<evidence type="ECO:0000256" key="2">
    <source>
        <dbReference type="ARBA" id="ARBA00004696"/>
    </source>
</evidence>
<dbReference type="InterPro" id="IPR045186">
    <property type="entry name" value="Indole-3-glycerol_P_synth"/>
</dbReference>
<dbReference type="InterPro" id="IPR013798">
    <property type="entry name" value="Indole-3-glycerol_P_synth_dom"/>
</dbReference>
<keyword evidence="7 8" id="KW-0456">Lyase</keyword>
<dbReference type="Proteomes" id="UP001500782">
    <property type="component" value="Unassembled WGS sequence"/>
</dbReference>
<evidence type="ECO:0000256" key="6">
    <source>
        <dbReference type="ARBA" id="ARBA00023141"/>
    </source>
</evidence>
<dbReference type="NCBIfam" id="NF001371">
    <property type="entry name" value="PRK00278.1-3"/>
    <property type="match status" value="1"/>
</dbReference>
<keyword evidence="4 8" id="KW-0210">Decarboxylase</keyword>
<name>A0ABN0W8R2_9BACI</name>
<dbReference type="CDD" id="cd00331">
    <property type="entry name" value="IGPS"/>
    <property type="match status" value="1"/>
</dbReference>
<dbReference type="PROSITE" id="PS00614">
    <property type="entry name" value="IGPS"/>
    <property type="match status" value="1"/>
</dbReference>
<evidence type="ECO:0000313" key="11">
    <source>
        <dbReference type="Proteomes" id="UP001500782"/>
    </source>
</evidence>
<comment type="catalytic activity">
    <reaction evidence="1 8">
        <text>1-(2-carboxyphenylamino)-1-deoxy-D-ribulose 5-phosphate + H(+) = (1S,2R)-1-C-(indol-3-yl)glycerol 3-phosphate + CO2 + H2O</text>
        <dbReference type="Rhea" id="RHEA:23476"/>
        <dbReference type="ChEBI" id="CHEBI:15377"/>
        <dbReference type="ChEBI" id="CHEBI:15378"/>
        <dbReference type="ChEBI" id="CHEBI:16526"/>
        <dbReference type="ChEBI" id="CHEBI:58613"/>
        <dbReference type="ChEBI" id="CHEBI:58866"/>
        <dbReference type="EC" id="4.1.1.48"/>
    </reaction>
</comment>
<dbReference type="RefSeq" id="WP_343798617.1">
    <property type="nucleotide sequence ID" value="NZ_BAAADJ010000021.1"/>
</dbReference>
<evidence type="ECO:0000256" key="4">
    <source>
        <dbReference type="ARBA" id="ARBA00022793"/>
    </source>
</evidence>
<dbReference type="EC" id="4.1.1.48" evidence="8"/>
<dbReference type="EMBL" id="BAAADJ010000021">
    <property type="protein sequence ID" value="GAA0329122.1"/>
    <property type="molecule type" value="Genomic_DNA"/>
</dbReference>
<feature type="domain" description="Indole-3-glycerol phosphate synthase" evidence="9">
    <location>
        <begin position="5"/>
        <end position="249"/>
    </location>
</feature>
<dbReference type="PANTHER" id="PTHR22854:SF2">
    <property type="entry name" value="INDOLE-3-GLYCEROL-PHOSPHATE SYNTHASE"/>
    <property type="match status" value="1"/>
</dbReference>
<evidence type="ECO:0000259" key="9">
    <source>
        <dbReference type="Pfam" id="PF00218"/>
    </source>
</evidence>
<dbReference type="Gene3D" id="3.20.20.70">
    <property type="entry name" value="Aldolase class I"/>
    <property type="match status" value="1"/>
</dbReference>
<dbReference type="PANTHER" id="PTHR22854">
    <property type="entry name" value="TRYPTOPHAN BIOSYNTHESIS PROTEIN"/>
    <property type="match status" value="1"/>
</dbReference>
<evidence type="ECO:0000256" key="3">
    <source>
        <dbReference type="ARBA" id="ARBA00022605"/>
    </source>
</evidence>
<keyword evidence="3 8" id="KW-0028">Amino-acid biosynthesis</keyword>
<comment type="pathway">
    <text evidence="2 8">Amino-acid biosynthesis; L-tryptophan biosynthesis; L-tryptophan from chorismate: step 4/5.</text>
</comment>
<evidence type="ECO:0000256" key="1">
    <source>
        <dbReference type="ARBA" id="ARBA00001633"/>
    </source>
</evidence>